<sequence length="587" mass="61189">MTRLFNKPSAFASELVQGFVAVHGDKVRQVPGGVVRSTRSEPGSVAVVIGGGSGHYPAFAGLVGQGLAHAAVMGNLFASPSAQQIYNVARVAHKGGGVLLGYGNYAGDVLHFGLARDRLLAEGIQCEVIAVTDDISSAGSDELHKRRGIAGDLVVFKAASAAAESGYEFSEVVRVARHANARTRSLGVAFAGCTLPGAQHPLFDVPPGKMALGMGIHGEPGIDERPVPSADELAELMVAALLKDLPEDIGSVNGQRVAVILNGLGSVKYEELFVVYRCVSQLLSEAGLRVVEPEVGELVTSFDMAGVSLTLCWLDEELERFWCAPVSTPAYRKGAVVLAETLGELAFQVIEQVVIPAASVKSRRSAQCVLQALEMAERTVLQHADELGRIDAIAGDGDHGIGMQRGVMAAVARAREVQALKCGAGTLLRLAADAWADQAGGTSGALWGVALTALGTTLGDHLDPDTALVAEGVRRASQGIMHFGKAQVGDKTMVDVLVPFSQSLCESAQSALELGEAWGIAAKVAQRAAADTAQLRPRIGRARPLAEKSLGTPDAGAVSLSLIINAIEPLLRVGLRAPNLAEETVHG</sequence>
<dbReference type="InterPro" id="IPR050861">
    <property type="entry name" value="Dihydroxyacetone_Kinase"/>
</dbReference>
<dbReference type="Gene3D" id="3.40.50.10440">
    <property type="entry name" value="Dihydroxyacetone kinase, domain 1"/>
    <property type="match status" value="1"/>
</dbReference>
<keyword evidence="8" id="KW-1185">Reference proteome</keyword>
<dbReference type="PROSITE" id="PS51480">
    <property type="entry name" value="DHAL"/>
    <property type="match status" value="1"/>
</dbReference>
<keyword evidence="1" id="KW-0808">Transferase</keyword>
<dbReference type="NCBIfam" id="NF011049">
    <property type="entry name" value="PRK14479.1"/>
    <property type="match status" value="1"/>
</dbReference>
<dbReference type="SUPFAM" id="SSF101473">
    <property type="entry name" value="DhaL-like"/>
    <property type="match status" value="1"/>
</dbReference>
<evidence type="ECO:0000259" key="6">
    <source>
        <dbReference type="PROSITE" id="PS51481"/>
    </source>
</evidence>
<dbReference type="Pfam" id="PF02734">
    <property type="entry name" value="Dak2"/>
    <property type="match status" value="1"/>
</dbReference>
<keyword evidence="3 7" id="KW-0418">Kinase</keyword>
<evidence type="ECO:0000259" key="5">
    <source>
        <dbReference type="PROSITE" id="PS51480"/>
    </source>
</evidence>
<protein>
    <submittedName>
        <fullName evidence="7">Dihydroxyacetone kinase family protein</fullName>
    </submittedName>
</protein>
<dbReference type="PANTHER" id="PTHR28629:SF4">
    <property type="entry name" value="TRIOKINASE_FMN CYCLASE"/>
    <property type="match status" value="1"/>
</dbReference>
<dbReference type="RefSeq" id="WP_321833160.1">
    <property type="nucleotide sequence ID" value="NZ_JBINXA010000002.1"/>
</dbReference>
<dbReference type="Gene3D" id="3.30.1180.20">
    <property type="entry name" value="Dihydroxyacetone kinase, domain 2"/>
    <property type="match status" value="1"/>
</dbReference>
<dbReference type="InterPro" id="IPR036117">
    <property type="entry name" value="DhaL_dom_sf"/>
</dbReference>
<organism evidence="7 8">
    <name type="scientific">Pseudomonas kulmbachensis</name>
    <dbReference type="NCBI Taxonomy" id="3043408"/>
    <lineage>
        <taxon>Bacteria</taxon>
        <taxon>Pseudomonadati</taxon>
        <taxon>Pseudomonadota</taxon>
        <taxon>Gammaproteobacteria</taxon>
        <taxon>Pseudomonadales</taxon>
        <taxon>Pseudomonadaceae</taxon>
        <taxon>Pseudomonas</taxon>
    </lineage>
</organism>
<dbReference type="PROSITE" id="PS51481">
    <property type="entry name" value="DHAK"/>
    <property type="match status" value="1"/>
</dbReference>
<reference evidence="7 8" key="1">
    <citation type="submission" date="2024-10" db="EMBL/GenBank/DDBJ databases">
        <title>Aeromonas and Pseudomonas from the Cagarras Archipelago, Rio de Janeiro, Brazil.</title>
        <authorList>
            <person name="Canellas A.L.B."/>
            <person name="Laport M.S."/>
        </authorList>
    </citation>
    <scope>NUCLEOTIDE SEQUENCE [LARGE SCALE GENOMIC DNA]</scope>
    <source>
        <strain evidence="7 8">CPF-4</strain>
    </source>
</reference>
<name>A0ABW7LTW4_9PSED</name>
<dbReference type="GO" id="GO:0016301">
    <property type="term" value="F:kinase activity"/>
    <property type="evidence" value="ECO:0007669"/>
    <property type="project" value="UniProtKB-KW"/>
</dbReference>
<comment type="caution">
    <text evidence="7">The sequence shown here is derived from an EMBL/GenBank/DDBJ whole genome shotgun (WGS) entry which is preliminary data.</text>
</comment>
<dbReference type="EMBL" id="JBINXB010000001">
    <property type="protein sequence ID" value="MFH6564544.1"/>
    <property type="molecule type" value="Genomic_DNA"/>
</dbReference>
<evidence type="ECO:0000256" key="2">
    <source>
        <dbReference type="ARBA" id="ARBA00022741"/>
    </source>
</evidence>
<dbReference type="Gene3D" id="1.25.40.340">
    <property type="match status" value="1"/>
</dbReference>
<keyword evidence="4" id="KW-0067">ATP-binding</keyword>
<dbReference type="Pfam" id="PF02733">
    <property type="entry name" value="Dak1"/>
    <property type="match status" value="1"/>
</dbReference>
<dbReference type="Proteomes" id="UP001609821">
    <property type="component" value="Unassembled WGS sequence"/>
</dbReference>
<dbReference type="InterPro" id="IPR004006">
    <property type="entry name" value="DhaK_dom"/>
</dbReference>
<dbReference type="SUPFAM" id="SSF82549">
    <property type="entry name" value="DAK1/DegV-like"/>
    <property type="match status" value="1"/>
</dbReference>
<gene>
    <name evidence="7" type="ORF">ACHMWK_00795</name>
</gene>
<dbReference type="PANTHER" id="PTHR28629">
    <property type="entry name" value="TRIOKINASE/FMN CYCLASE"/>
    <property type="match status" value="1"/>
</dbReference>
<evidence type="ECO:0000256" key="4">
    <source>
        <dbReference type="ARBA" id="ARBA00022840"/>
    </source>
</evidence>
<proteinExistence type="predicted"/>
<evidence type="ECO:0000256" key="1">
    <source>
        <dbReference type="ARBA" id="ARBA00022679"/>
    </source>
</evidence>
<dbReference type="InterPro" id="IPR004007">
    <property type="entry name" value="DhaL_dom"/>
</dbReference>
<evidence type="ECO:0000313" key="8">
    <source>
        <dbReference type="Proteomes" id="UP001609821"/>
    </source>
</evidence>
<accession>A0ABW7LTW4</accession>
<evidence type="ECO:0000256" key="3">
    <source>
        <dbReference type="ARBA" id="ARBA00022777"/>
    </source>
</evidence>
<evidence type="ECO:0000313" key="7">
    <source>
        <dbReference type="EMBL" id="MFH6564544.1"/>
    </source>
</evidence>
<feature type="domain" description="DhaK" evidence="6">
    <location>
        <begin position="7"/>
        <end position="331"/>
    </location>
</feature>
<dbReference type="SMART" id="SM01120">
    <property type="entry name" value="Dak2"/>
    <property type="match status" value="1"/>
</dbReference>
<keyword evidence="2" id="KW-0547">Nucleotide-binding</keyword>
<feature type="domain" description="DhaL" evidence="5">
    <location>
        <begin position="367"/>
        <end position="569"/>
    </location>
</feature>